<comment type="caution">
    <text evidence="2">The sequence shown here is derived from an EMBL/GenBank/DDBJ whole genome shotgun (WGS) entry which is preliminary data.</text>
</comment>
<sequence length="484" mass="50860">MADVPSRPPFPAAPAAVPPSAALPPPAAPSPPVRLTPADHDLLLDLLATPTAGPLETGPDGPAARLREAGRAYATAAAAIGLRVLRHAPPDPAALRRDDVPLTVREAARDETFLARQPSLVLRLGPELPRRDTVMFNVHLDTVAGWWPARFDGRRFTGRGAVDAKGPAVALLAGIRAARAAEPALGSRIGVLVQAVAGEEGGAMGTFGTRPLVEDGFTGGLNLFCEPTGHRFLPRSTASMTALVRVEGEDAVDDRPEAGHNATVLLGHIGHYLARALPPRIGDGRVCVAGLHTGERHNRVYGTGRLLLNISYGSRPAGRAAEAALEQALREALADFASGAAGIPDLARTALDAARITSLHWHKRGLPALDGRGRAPWAEELLEQRAGLVRWPDEEPAFTCDAIWMADVPDSYTAVFGPGDLDTNHAHAAGEYVDLDDLDRYADEIARILVARVRHGPPGGGAGDPSHAHSAAVPDAAADRISPR</sequence>
<dbReference type="AlphaFoldDB" id="A0A7W9HBX3"/>
<evidence type="ECO:0000313" key="3">
    <source>
        <dbReference type="Proteomes" id="UP000590647"/>
    </source>
</evidence>
<dbReference type="Gene3D" id="3.40.630.10">
    <property type="entry name" value="Zn peptidases"/>
    <property type="match status" value="2"/>
</dbReference>
<evidence type="ECO:0000256" key="1">
    <source>
        <dbReference type="SAM" id="MobiDB-lite"/>
    </source>
</evidence>
<feature type="region of interest" description="Disordered" evidence="1">
    <location>
        <begin position="1"/>
        <end position="36"/>
    </location>
</feature>
<keyword evidence="3" id="KW-1185">Reference proteome</keyword>
<feature type="compositionally biased region" description="Pro residues" evidence="1">
    <location>
        <begin position="21"/>
        <end position="34"/>
    </location>
</feature>
<accession>A0A7W9HBX3</accession>
<dbReference type="Pfam" id="PF01546">
    <property type="entry name" value="Peptidase_M20"/>
    <property type="match status" value="1"/>
</dbReference>
<dbReference type="InterPro" id="IPR002933">
    <property type="entry name" value="Peptidase_M20"/>
</dbReference>
<dbReference type="PANTHER" id="PTHR43808">
    <property type="entry name" value="ACETYLORNITHINE DEACETYLASE"/>
    <property type="match status" value="1"/>
</dbReference>
<feature type="region of interest" description="Disordered" evidence="1">
    <location>
        <begin position="456"/>
        <end position="484"/>
    </location>
</feature>
<name>A0A7W9HBX3_9ACTN</name>
<dbReference type="InterPro" id="IPR050072">
    <property type="entry name" value="Peptidase_M20A"/>
</dbReference>
<proteinExistence type="predicted"/>
<organism evidence="2 3">
    <name type="scientific">Streptomyces caelestis</name>
    <dbReference type="NCBI Taxonomy" id="36816"/>
    <lineage>
        <taxon>Bacteria</taxon>
        <taxon>Bacillati</taxon>
        <taxon>Actinomycetota</taxon>
        <taxon>Actinomycetes</taxon>
        <taxon>Kitasatosporales</taxon>
        <taxon>Streptomycetaceae</taxon>
        <taxon>Streptomyces</taxon>
    </lineage>
</organism>
<dbReference type="Proteomes" id="UP000590647">
    <property type="component" value="Unassembled WGS sequence"/>
</dbReference>
<dbReference type="SUPFAM" id="SSF53187">
    <property type="entry name" value="Zn-dependent exopeptidases"/>
    <property type="match status" value="1"/>
</dbReference>
<feature type="compositionally biased region" description="Pro residues" evidence="1">
    <location>
        <begin position="1"/>
        <end position="12"/>
    </location>
</feature>
<protein>
    <submittedName>
        <fullName evidence="2">Acetylornithine deacetylase/succinyl-diaminopimelate desuccinylase-like protein</fullName>
    </submittedName>
</protein>
<dbReference type="GO" id="GO:0016787">
    <property type="term" value="F:hydrolase activity"/>
    <property type="evidence" value="ECO:0007669"/>
    <property type="project" value="InterPro"/>
</dbReference>
<evidence type="ECO:0000313" key="2">
    <source>
        <dbReference type="EMBL" id="MBB5799430.1"/>
    </source>
</evidence>
<gene>
    <name evidence="2" type="ORF">HDA41_007394</name>
</gene>
<dbReference type="RefSeq" id="WP_230299501.1">
    <property type="nucleotide sequence ID" value="NZ_JACHNE010000001.1"/>
</dbReference>
<reference evidence="2 3" key="1">
    <citation type="submission" date="2020-08" db="EMBL/GenBank/DDBJ databases">
        <title>Sequencing the genomes of 1000 actinobacteria strains.</title>
        <authorList>
            <person name="Klenk H.-P."/>
        </authorList>
    </citation>
    <scope>NUCLEOTIDE SEQUENCE [LARGE SCALE GENOMIC DNA]</scope>
    <source>
        <strain evidence="2 3">DSM 40084</strain>
    </source>
</reference>
<dbReference type="EMBL" id="JACHNE010000001">
    <property type="protein sequence ID" value="MBB5799430.1"/>
    <property type="molecule type" value="Genomic_DNA"/>
</dbReference>